<dbReference type="GO" id="GO:0022857">
    <property type="term" value="F:transmembrane transporter activity"/>
    <property type="evidence" value="ECO:0007669"/>
    <property type="project" value="InterPro"/>
</dbReference>
<evidence type="ECO:0000256" key="5">
    <source>
        <dbReference type="ARBA" id="ARBA00023136"/>
    </source>
</evidence>
<feature type="transmembrane region" description="Helical" evidence="6">
    <location>
        <begin position="208"/>
        <end position="229"/>
    </location>
</feature>
<accession>A0A565CXA3</accession>
<keyword evidence="4 6" id="KW-1133">Transmembrane helix</keyword>
<organism evidence="7 8">
    <name type="scientific">Arabis nemorensis</name>
    <dbReference type="NCBI Taxonomy" id="586526"/>
    <lineage>
        <taxon>Eukaryota</taxon>
        <taxon>Viridiplantae</taxon>
        <taxon>Streptophyta</taxon>
        <taxon>Embryophyta</taxon>
        <taxon>Tracheophyta</taxon>
        <taxon>Spermatophyta</taxon>
        <taxon>Magnoliopsida</taxon>
        <taxon>eudicotyledons</taxon>
        <taxon>Gunneridae</taxon>
        <taxon>Pentapetalae</taxon>
        <taxon>rosids</taxon>
        <taxon>malvids</taxon>
        <taxon>Brassicales</taxon>
        <taxon>Brassicaceae</taxon>
        <taxon>Arabideae</taxon>
        <taxon>Arabis</taxon>
    </lineage>
</organism>
<keyword evidence="3 6" id="KW-0812">Transmembrane</keyword>
<evidence type="ECO:0000256" key="2">
    <source>
        <dbReference type="ARBA" id="ARBA00005982"/>
    </source>
</evidence>
<dbReference type="OrthoDB" id="8904098at2759"/>
<proteinExistence type="inferred from homology"/>
<dbReference type="InterPro" id="IPR000109">
    <property type="entry name" value="POT_fam"/>
</dbReference>
<comment type="subcellular location">
    <subcellularLocation>
        <location evidence="1">Membrane</location>
        <topology evidence="1">Multi-pass membrane protein</topology>
    </subcellularLocation>
</comment>
<feature type="transmembrane region" description="Helical" evidence="6">
    <location>
        <begin position="416"/>
        <end position="438"/>
    </location>
</feature>
<dbReference type="Pfam" id="PF00854">
    <property type="entry name" value="PTR2"/>
    <property type="match status" value="1"/>
</dbReference>
<dbReference type="InterPro" id="IPR036259">
    <property type="entry name" value="MFS_trans_sf"/>
</dbReference>
<evidence type="ECO:0000256" key="3">
    <source>
        <dbReference type="ARBA" id="ARBA00022692"/>
    </source>
</evidence>
<comment type="similarity">
    <text evidence="2">Belongs to the major facilitator superfamily. Proton-dependent oligopeptide transporter (POT/PTR) (TC 2.A.17) family.</text>
</comment>
<feature type="transmembrane region" description="Helical" evidence="6">
    <location>
        <begin position="529"/>
        <end position="549"/>
    </location>
</feature>
<sequence length="592" mass="66346">MCLTEEWRDIQAEVNLTKKDKRKIAQELEFGVRVEKKRQGLIPLRNVDLNDYLTYKEAKMNQLKPVILDKPSTFSDYGDGGETLGVTSPSERVAPKNPRWAVYDRGFDHVTNFFNSDKYDDPTGNKSEGPKKLLSKEEKVICDGFPPSGETNWVHISVGKFIPLRHRCLLIFPTFCSIELLGLILLTLQAYSPKLQPHGDETPSTFQSMVLFTGIYVVATGVGGVKASLPAHGGDQLDSRKQSLISGFFSWYCFSLCLGGLLAVTIMVWIEENKRWSSSFFISTAVLASALIIFAVGFPIYRFKRPTGSPLTRVVNVVGSAARNRNRFVTDAEMSQSLNPTYKSIHHNKFKFLDKAKLNNKISAIEVEETRTFLALQPIFVSTIVMNCCLAQLGTFSVEQGMLMNRNLMQSIEVPVASLNAIALILMLSSIALCELLWKKISSSNNERSSSFNLKRIEAGLALTSVSMAIAAIVEAKRKHEAIHNNIKISVFWLELKYVLLSFSDLLTLGGMLEFFYRESPASMRSISTALGWCSTALGFFLSTVLVQVTKVVTGWLSGKNLNESKLELFYVLLCVLNTLNLFNYIFWAKRY</sequence>
<dbReference type="AlphaFoldDB" id="A0A565CXA3"/>
<dbReference type="Proteomes" id="UP000489600">
    <property type="component" value="Unassembled WGS sequence"/>
</dbReference>
<feature type="transmembrane region" description="Helical" evidence="6">
    <location>
        <begin position="373"/>
        <end position="396"/>
    </location>
</feature>
<feature type="transmembrane region" description="Helical" evidence="6">
    <location>
        <begin position="249"/>
        <end position="270"/>
    </location>
</feature>
<dbReference type="PANTHER" id="PTHR11654">
    <property type="entry name" value="OLIGOPEPTIDE TRANSPORTER-RELATED"/>
    <property type="match status" value="1"/>
</dbReference>
<reference evidence="7" key="1">
    <citation type="submission" date="2019-07" db="EMBL/GenBank/DDBJ databases">
        <authorList>
            <person name="Dittberner H."/>
        </authorList>
    </citation>
    <scope>NUCLEOTIDE SEQUENCE [LARGE SCALE GENOMIC DNA]</scope>
</reference>
<evidence type="ECO:0000313" key="7">
    <source>
        <dbReference type="EMBL" id="VVB18380.1"/>
    </source>
</evidence>
<feature type="transmembrane region" description="Helical" evidence="6">
    <location>
        <begin position="169"/>
        <end position="188"/>
    </location>
</feature>
<gene>
    <name evidence="7" type="ORF">ANE_LOCUS28824</name>
</gene>
<dbReference type="Gene3D" id="1.20.1250.20">
    <property type="entry name" value="MFS general substrate transporter like domains"/>
    <property type="match status" value="1"/>
</dbReference>
<evidence type="ECO:0000313" key="8">
    <source>
        <dbReference type="Proteomes" id="UP000489600"/>
    </source>
</evidence>
<evidence type="ECO:0000256" key="6">
    <source>
        <dbReference type="SAM" id="Phobius"/>
    </source>
</evidence>
<protein>
    <submittedName>
        <fullName evidence="7">Uncharacterized protein</fullName>
    </submittedName>
</protein>
<feature type="transmembrane region" description="Helical" evidence="6">
    <location>
        <begin position="569"/>
        <end position="588"/>
    </location>
</feature>
<name>A0A565CXA3_9BRAS</name>
<evidence type="ECO:0000256" key="4">
    <source>
        <dbReference type="ARBA" id="ARBA00022989"/>
    </source>
</evidence>
<evidence type="ECO:0000256" key="1">
    <source>
        <dbReference type="ARBA" id="ARBA00004141"/>
    </source>
</evidence>
<dbReference type="GO" id="GO:0016020">
    <property type="term" value="C:membrane"/>
    <property type="evidence" value="ECO:0007669"/>
    <property type="project" value="UniProtKB-SubCell"/>
</dbReference>
<dbReference type="SUPFAM" id="SSF103473">
    <property type="entry name" value="MFS general substrate transporter"/>
    <property type="match status" value="1"/>
</dbReference>
<dbReference type="EMBL" id="CABITT030000008">
    <property type="protein sequence ID" value="VVB18380.1"/>
    <property type="molecule type" value="Genomic_DNA"/>
</dbReference>
<keyword evidence="5 6" id="KW-0472">Membrane</keyword>
<feature type="transmembrane region" description="Helical" evidence="6">
    <location>
        <begin position="276"/>
        <end position="301"/>
    </location>
</feature>
<keyword evidence="8" id="KW-1185">Reference proteome</keyword>
<comment type="caution">
    <text evidence="7">The sequence shown here is derived from an EMBL/GenBank/DDBJ whole genome shotgun (WGS) entry which is preliminary data.</text>
</comment>